<evidence type="ECO:0000313" key="2">
    <source>
        <dbReference type="Proteomes" id="UP000050640"/>
    </source>
</evidence>
<proteinExistence type="predicted"/>
<dbReference type="SUPFAM" id="SSF56281">
    <property type="entry name" value="Metallo-hydrolase/oxidoreductase"/>
    <property type="match status" value="1"/>
</dbReference>
<dbReference type="PANTHER" id="PTHR23200:SF35">
    <property type="entry name" value="METALLO-BETA-LACTAMASE DOMAIN-CONTAINING PROTEIN"/>
    <property type="match status" value="1"/>
</dbReference>
<evidence type="ECO:0000259" key="1">
    <source>
        <dbReference type="SMART" id="SM00849"/>
    </source>
</evidence>
<sequence length="224" mass="25265">MIKGHRHLLNRKNPLCSSEDQRFYNFDENDVMDKYPKIYVLLDGYCRQAEGSEASGTVALILTETRKILVDCGDPWNGSYIIKALSKYSLNCDDITDVIITHGHIDHCGNLSLFKQANIYMGDDMAKNGIYGICADIWTLDNSVEIRSTPGHTDHDRSVIVSGTEYGTVAIVGDIFEEENDDNSWKANSKYPEEQQKSRKIILSKADWIIPGHGGMFKNKLKNI</sequence>
<dbReference type="CDD" id="cd07711">
    <property type="entry name" value="MBLAC1-like_MBL-fold"/>
    <property type="match status" value="1"/>
</dbReference>
<dbReference type="PANTHER" id="PTHR23200">
    <property type="entry name" value="METALLO-BETA-LACTAMASE DOMAIN-CONTAINING PROTEIN 1"/>
    <property type="match status" value="1"/>
</dbReference>
<dbReference type="SMART" id="SM00849">
    <property type="entry name" value="Lactamase_B"/>
    <property type="match status" value="1"/>
</dbReference>
<accession>A0A0R3RY39</accession>
<dbReference type="WBParaSite" id="EEL_0000717901-mRNA-1">
    <property type="protein sequence ID" value="EEL_0000717901-mRNA-1"/>
    <property type="gene ID" value="EEL_0000717901"/>
</dbReference>
<evidence type="ECO:0000313" key="3">
    <source>
        <dbReference type="WBParaSite" id="EEL_0000717901-mRNA-1"/>
    </source>
</evidence>
<keyword evidence="2" id="KW-1185">Reference proteome</keyword>
<protein>
    <submittedName>
        <fullName evidence="3">Lactamase_B domain-containing protein</fullName>
    </submittedName>
</protein>
<dbReference type="InterPro" id="IPR001279">
    <property type="entry name" value="Metallo-B-lactamas"/>
</dbReference>
<name>A0A0R3RY39_9BILA</name>
<dbReference type="Proteomes" id="UP000050640">
    <property type="component" value="Unplaced"/>
</dbReference>
<organism evidence="2 3">
    <name type="scientific">Elaeophora elaphi</name>
    <dbReference type="NCBI Taxonomy" id="1147741"/>
    <lineage>
        <taxon>Eukaryota</taxon>
        <taxon>Metazoa</taxon>
        <taxon>Ecdysozoa</taxon>
        <taxon>Nematoda</taxon>
        <taxon>Chromadorea</taxon>
        <taxon>Rhabditida</taxon>
        <taxon>Spirurina</taxon>
        <taxon>Spiruromorpha</taxon>
        <taxon>Filarioidea</taxon>
        <taxon>Onchocercidae</taxon>
        <taxon>Elaeophora</taxon>
    </lineage>
</organism>
<dbReference type="Pfam" id="PF00753">
    <property type="entry name" value="Lactamase_B"/>
    <property type="match status" value="1"/>
</dbReference>
<dbReference type="InterPro" id="IPR039344">
    <property type="entry name" value="MBLAC1"/>
</dbReference>
<reference evidence="3" key="1">
    <citation type="submission" date="2017-02" db="UniProtKB">
        <authorList>
            <consortium name="WormBaseParasite"/>
        </authorList>
    </citation>
    <scope>IDENTIFICATION</scope>
</reference>
<dbReference type="Gene3D" id="3.60.15.10">
    <property type="entry name" value="Ribonuclease Z/Hydroxyacylglutathione hydrolase-like"/>
    <property type="match status" value="1"/>
</dbReference>
<dbReference type="AlphaFoldDB" id="A0A0R3RY39"/>
<dbReference type="InterPro" id="IPR036866">
    <property type="entry name" value="RibonucZ/Hydroxyglut_hydro"/>
</dbReference>
<feature type="domain" description="Metallo-beta-lactamase" evidence="1">
    <location>
        <begin position="55"/>
        <end position="213"/>
    </location>
</feature>